<dbReference type="InterPro" id="IPR003593">
    <property type="entry name" value="AAA+_ATPase"/>
</dbReference>
<dbReference type="InterPro" id="IPR019489">
    <property type="entry name" value="Clp_ATPase_C"/>
</dbReference>
<dbReference type="InterPro" id="IPR027417">
    <property type="entry name" value="P-loop_NTPase"/>
</dbReference>
<keyword evidence="2" id="KW-0067">ATP-binding</keyword>
<dbReference type="AlphaFoldDB" id="A0A1J5SJT3"/>
<dbReference type="Pfam" id="PF07724">
    <property type="entry name" value="AAA_2"/>
    <property type="match status" value="1"/>
</dbReference>
<dbReference type="Pfam" id="PF10431">
    <property type="entry name" value="ClpB_D2-small"/>
    <property type="match status" value="1"/>
</dbReference>
<dbReference type="SMART" id="SM00382">
    <property type="entry name" value="AAA"/>
    <property type="match status" value="1"/>
</dbReference>
<dbReference type="EMBL" id="MLJW01000058">
    <property type="protein sequence ID" value="OIR04288.1"/>
    <property type="molecule type" value="Genomic_DNA"/>
</dbReference>
<evidence type="ECO:0000256" key="2">
    <source>
        <dbReference type="ARBA" id="ARBA00022840"/>
    </source>
</evidence>
<accession>A0A1J5SJT3</accession>
<keyword evidence="1" id="KW-0547">Nucleotide-binding</keyword>
<dbReference type="InterPro" id="IPR003959">
    <property type="entry name" value="ATPase_AAA_core"/>
</dbReference>
<evidence type="ECO:0000256" key="1">
    <source>
        <dbReference type="ARBA" id="ARBA00022741"/>
    </source>
</evidence>
<feature type="domain" description="AAA+ ATPase" evidence="3">
    <location>
        <begin position="42"/>
        <end position="209"/>
    </location>
</feature>
<proteinExistence type="predicted"/>
<sequence length="332" mass="36324">MSAAQTLDSFLRSRLLGQDEAIREFSSAVDRAESGPERPGRTRAFVLLLGPTGTGKTEMVKLAARHLYGGDSGRRLERFDMGEYQHRDSVLRLLGAPGQPALLGAAVDRLNALGGGLLLLDEIEKAHPDLLTSLLSFDDARTTMADGKTRDLSRCYVVMTSNLGAAEAAQMAHNGYSAIRRKVVREAETFLRKETVARFSSVVVMNTLTYEVQERIAAGLLERELEVQSEHCRRWIEVADSRVLSFLVGKGFSPDLGARNLRRVVESYVGDALRPFAPRVTAAAASEGDRKRPGLGDRWSHGLVLAVEGDALAAWPLRRSEPLVRLLSAVSD</sequence>
<dbReference type="GO" id="GO:0005737">
    <property type="term" value="C:cytoplasm"/>
    <property type="evidence" value="ECO:0007669"/>
    <property type="project" value="TreeGrafter"/>
</dbReference>
<evidence type="ECO:0000259" key="3">
    <source>
        <dbReference type="SMART" id="SM00382"/>
    </source>
</evidence>
<dbReference type="InterPro" id="IPR001270">
    <property type="entry name" value="ClpA/B"/>
</dbReference>
<dbReference type="PANTHER" id="PTHR11638">
    <property type="entry name" value="ATP-DEPENDENT CLP PROTEASE"/>
    <property type="match status" value="1"/>
</dbReference>
<dbReference type="SUPFAM" id="SSF52540">
    <property type="entry name" value="P-loop containing nucleoside triphosphate hydrolases"/>
    <property type="match status" value="1"/>
</dbReference>
<dbReference type="GO" id="GO:0005524">
    <property type="term" value="F:ATP binding"/>
    <property type="evidence" value="ECO:0007669"/>
    <property type="project" value="UniProtKB-KW"/>
</dbReference>
<dbReference type="PRINTS" id="PR00300">
    <property type="entry name" value="CLPPROTEASEA"/>
</dbReference>
<gene>
    <name evidence="4" type="primary">clpB_3</name>
    <name evidence="4" type="ORF">GALL_134880</name>
</gene>
<reference evidence="4" key="1">
    <citation type="submission" date="2016-10" db="EMBL/GenBank/DDBJ databases">
        <title>Sequence of Gallionella enrichment culture.</title>
        <authorList>
            <person name="Poehlein A."/>
            <person name="Muehling M."/>
            <person name="Daniel R."/>
        </authorList>
    </citation>
    <scope>NUCLEOTIDE SEQUENCE</scope>
</reference>
<dbReference type="GO" id="GO:0034605">
    <property type="term" value="P:cellular response to heat"/>
    <property type="evidence" value="ECO:0007669"/>
    <property type="project" value="TreeGrafter"/>
</dbReference>
<evidence type="ECO:0000313" key="4">
    <source>
        <dbReference type="EMBL" id="OIR04288.1"/>
    </source>
</evidence>
<dbReference type="PANTHER" id="PTHR11638:SF18">
    <property type="entry name" value="HEAT SHOCK PROTEIN 104"/>
    <property type="match status" value="1"/>
</dbReference>
<name>A0A1J5SJT3_9ZZZZ</name>
<organism evidence="4">
    <name type="scientific">mine drainage metagenome</name>
    <dbReference type="NCBI Taxonomy" id="410659"/>
    <lineage>
        <taxon>unclassified sequences</taxon>
        <taxon>metagenomes</taxon>
        <taxon>ecological metagenomes</taxon>
    </lineage>
</organism>
<dbReference type="GO" id="GO:0016887">
    <property type="term" value="F:ATP hydrolysis activity"/>
    <property type="evidence" value="ECO:0007669"/>
    <property type="project" value="InterPro"/>
</dbReference>
<dbReference type="Gene3D" id="1.10.8.60">
    <property type="match status" value="1"/>
</dbReference>
<comment type="caution">
    <text evidence="4">The sequence shown here is derived from an EMBL/GenBank/DDBJ whole genome shotgun (WGS) entry which is preliminary data.</text>
</comment>
<dbReference type="Gene3D" id="3.40.50.300">
    <property type="entry name" value="P-loop containing nucleotide triphosphate hydrolases"/>
    <property type="match status" value="1"/>
</dbReference>
<protein>
    <submittedName>
        <fullName evidence="4">Chaperone protein ClpB</fullName>
    </submittedName>
</protein>
<dbReference type="InterPro" id="IPR050130">
    <property type="entry name" value="ClpA_ClpB"/>
</dbReference>